<keyword evidence="3" id="KW-1185">Reference proteome</keyword>
<evidence type="ECO:0000313" key="3">
    <source>
        <dbReference type="Proteomes" id="UP001142393"/>
    </source>
</evidence>
<protein>
    <submittedName>
        <fullName evidence="2">Uncharacterized protein</fullName>
    </submittedName>
</protein>
<evidence type="ECO:0000256" key="1">
    <source>
        <dbReference type="SAM" id="MobiDB-lite"/>
    </source>
</evidence>
<accession>A0A9W8P6G6</accession>
<feature type="compositionally biased region" description="Polar residues" evidence="1">
    <location>
        <begin position="1"/>
        <end position="11"/>
    </location>
</feature>
<name>A0A9W8P6G6_9AGAR</name>
<evidence type="ECO:0000313" key="2">
    <source>
        <dbReference type="EMBL" id="KAJ3747738.1"/>
    </source>
</evidence>
<sequence>MAPTGVDNTAAASPRKSWHPRKDEYKHTWLPRKAGSASLQGRVGHCNAENMGSLQGVAVTGGVASSRQLGLGLGQSALSPPGGCWASPILNHPGVSDPLDGYSSKQALSTHKQLPCKEGIGCHNVANPKNTGILQGAANGR</sequence>
<reference evidence="2 3" key="1">
    <citation type="journal article" date="2023" name="Proc. Natl. Acad. Sci. U.S.A.">
        <title>A global phylogenomic analysis of the shiitake genus Lentinula.</title>
        <authorList>
            <person name="Sierra-Patev S."/>
            <person name="Min B."/>
            <person name="Naranjo-Ortiz M."/>
            <person name="Looney B."/>
            <person name="Konkel Z."/>
            <person name="Slot J.C."/>
            <person name="Sakamoto Y."/>
            <person name="Steenwyk J.L."/>
            <person name="Rokas A."/>
            <person name="Carro J."/>
            <person name="Camarero S."/>
            <person name="Ferreira P."/>
            <person name="Molpeceres G."/>
            <person name="Ruiz-Duenas F.J."/>
            <person name="Serrano A."/>
            <person name="Henrissat B."/>
            <person name="Drula E."/>
            <person name="Hughes K.W."/>
            <person name="Mata J.L."/>
            <person name="Ishikawa N.K."/>
            <person name="Vargas-Isla R."/>
            <person name="Ushijima S."/>
            <person name="Smith C.A."/>
            <person name="Donoghue J."/>
            <person name="Ahrendt S."/>
            <person name="Andreopoulos W."/>
            <person name="He G."/>
            <person name="LaButti K."/>
            <person name="Lipzen A."/>
            <person name="Ng V."/>
            <person name="Riley R."/>
            <person name="Sandor L."/>
            <person name="Barry K."/>
            <person name="Martinez A.T."/>
            <person name="Xiao Y."/>
            <person name="Gibbons J.G."/>
            <person name="Terashima K."/>
            <person name="Grigoriev I.V."/>
            <person name="Hibbett D."/>
        </authorList>
    </citation>
    <scope>NUCLEOTIDE SEQUENCE [LARGE SCALE GENOMIC DNA]</scope>
    <source>
        <strain evidence="2 3">TFB7810</strain>
    </source>
</reference>
<proteinExistence type="predicted"/>
<organism evidence="2 3">
    <name type="scientific">Lentinula detonsa</name>
    <dbReference type="NCBI Taxonomy" id="2804962"/>
    <lineage>
        <taxon>Eukaryota</taxon>
        <taxon>Fungi</taxon>
        <taxon>Dikarya</taxon>
        <taxon>Basidiomycota</taxon>
        <taxon>Agaricomycotina</taxon>
        <taxon>Agaricomycetes</taxon>
        <taxon>Agaricomycetidae</taxon>
        <taxon>Agaricales</taxon>
        <taxon>Marasmiineae</taxon>
        <taxon>Omphalotaceae</taxon>
        <taxon>Lentinula</taxon>
    </lineage>
</organism>
<comment type="caution">
    <text evidence="2">The sequence shown here is derived from an EMBL/GenBank/DDBJ whole genome shotgun (WGS) entry which is preliminary data.</text>
</comment>
<dbReference type="EMBL" id="JANVFU010000003">
    <property type="protein sequence ID" value="KAJ3747738.1"/>
    <property type="molecule type" value="Genomic_DNA"/>
</dbReference>
<dbReference type="AlphaFoldDB" id="A0A9W8P6G6"/>
<feature type="region of interest" description="Disordered" evidence="1">
    <location>
        <begin position="1"/>
        <end position="24"/>
    </location>
</feature>
<gene>
    <name evidence="2" type="ORF">DFH05DRAFT_1458025</name>
</gene>
<dbReference type="Proteomes" id="UP001142393">
    <property type="component" value="Unassembled WGS sequence"/>
</dbReference>